<evidence type="ECO:0000256" key="6">
    <source>
        <dbReference type="ARBA" id="ARBA00022763"/>
    </source>
</evidence>
<evidence type="ECO:0000256" key="11">
    <source>
        <dbReference type="ARBA" id="ARBA00031671"/>
    </source>
</evidence>
<dbReference type="GO" id="GO:0000719">
    <property type="term" value="P:photoreactive repair"/>
    <property type="evidence" value="ECO:0007669"/>
    <property type="project" value="TreeGrafter"/>
</dbReference>
<dbReference type="PROSITE" id="PS51645">
    <property type="entry name" value="PHR_CRY_ALPHA_BETA"/>
    <property type="match status" value="1"/>
</dbReference>
<evidence type="ECO:0000256" key="12">
    <source>
        <dbReference type="ARBA" id="ARBA00033999"/>
    </source>
</evidence>
<evidence type="ECO:0000256" key="1">
    <source>
        <dbReference type="ARBA" id="ARBA00001974"/>
    </source>
</evidence>
<dbReference type="PROSITE" id="PS01083">
    <property type="entry name" value="DNA_PHOTOLYASES_2_1"/>
    <property type="match status" value="1"/>
</dbReference>
<dbReference type="SUPFAM" id="SSF52425">
    <property type="entry name" value="Cryptochrome/photolyase, N-terminal domain"/>
    <property type="match status" value="1"/>
</dbReference>
<dbReference type="Gene3D" id="1.25.40.80">
    <property type="match status" value="1"/>
</dbReference>
<gene>
    <name evidence="14" type="ORF">NCTC9836_00574</name>
</gene>
<keyword evidence="9" id="KW-0234">DNA repair</keyword>
<evidence type="ECO:0000256" key="3">
    <source>
        <dbReference type="ARBA" id="ARBA00013149"/>
    </source>
</evidence>
<sequence>MILEKRIKSLNNKIITDNPYVVYWMQSSQRTEYNHALEYSIIKANSLKKPLIVYFGLMDGFPEANERHYYFMLEGLKEVKEELAKRGIKMLIRRVSPEIGALEISCFAALMVVDRGYLRVERSWREFLAKNVTCPVIEVETNVIVPIEDASPKEEYSAATLRSKISKKLETYTLPLSERKCDVMSINRDLPFENYDIEDIDKVICSLDIDKNVKRSSYYKGGTKTAKLLLEDFILNKLPYYTKLKNHPGEKYSSDLSPYLHFGQISPLYIYNELIYVNIEGKRDFLEELIVRRELSMNFVFYNNKYDSYDCLPNWSKATLEKHLLDEREFIYSIDELEMAKTHDEYWNTAQMEMVITGKMHGYMRMYWGKKILEWSKTPKEAFESAIYLNNKYLLDGRDPNAFTGVAWCFGKHDRPWRERNVFGTVRYMNDKGLKRKFNMEKYTERTY</sequence>
<dbReference type="Gene3D" id="1.10.579.10">
    <property type="entry name" value="DNA Cyclobutane Dipyrimidine Photolyase, subunit A, domain 3"/>
    <property type="match status" value="1"/>
</dbReference>
<keyword evidence="8" id="KW-0238">DNA-binding</keyword>
<reference evidence="14 15" key="1">
    <citation type="submission" date="2018-06" db="EMBL/GenBank/DDBJ databases">
        <authorList>
            <consortium name="Pathogen Informatics"/>
            <person name="Doyle S."/>
        </authorList>
    </citation>
    <scope>NUCLEOTIDE SEQUENCE [LARGE SCALE GENOMIC DNA]</scope>
    <source>
        <strain evidence="14 15">NCTC9836</strain>
    </source>
</reference>
<feature type="domain" description="Photolyase/cryptochrome alpha/beta" evidence="13">
    <location>
        <begin position="19"/>
        <end position="147"/>
    </location>
</feature>
<dbReference type="RefSeq" id="WP_115640383.1">
    <property type="nucleotide sequence ID" value="NZ_UFWZ01000001.1"/>
</dbReference>
<dbReference type="InterPro" id="IPR036155">
    <property type="entry name" value="Crypto/Photolyase_N_sf"/>
</dbReference>
<dbReference type="EMBL" id="UFWZ01000001">
    <property type="protein sequence ID" value="SUY46052.1"/>
    <property type="molecule type" value="Genomic_DNA"/>
</dbReference>
<comment type="catalytic activity">
    <reaction evidence="12">
        <text>cyclobutadipyrimidine (in DNA) = 2 pyrimidine residues (in DNA).</text>
        <dbReference type="EC" id="4.1.99.3"/>
    </reaction>
</comment>
<keyword evidence="15" id="KW-1185">Reference proteome</keyword>
<dbReference type="FunFam" id="1.10.579.10:FF:000002">
    <property type="entry name" value="Deoxyribodipyrimidine photolyase"/>
    <property type="match status" value="1"/>
</dbReference>
<evidence type="ECO:0000256" key="5">
    <source>
        <dbReference type="ARBA" id="ARBA00022630"/>
    </source>
</evidence>
<evidence type="ECO:0000256" key="7">
    <source>
        <dbReference type="ARBA" id="ARBA00022827"/>
    </source>
</evidence>
<dbReference type="InterPro" id="IPR032673">
    <property type="entry name" value="DNA_photolyase_2_CS"/>
</dbReference>
<proteinExistence type="inferred from homology"/>
<dbReference type="InterPro" id="IPR052219">
    <property type="entry name" value="Photolyase_Class-2"/>
</dbReference>
<comment type="cofactor">
    <cofactor evidence="1">
        <name>FAD</name>
        <dbReference type="ChEBI" id="CHEBI:57692"/>
    </cofactor>
</comment>
<evidence type="ECO:0000256" key="2">
    <source>
        <dbReference type="ARBA" id="ARBA00006409"/>
    </source>
</evidence>
<dbReference type="Pfam" id="PF00875">
    <property type="entry name" value="DNA_photolyase"/>
    <property type="match status" value="1"/>
</dbReference>
<keyword evidence="6" id="KW-0227">DNA damage</keyword>
<protein>
    <recommendedName>
        <fullName evidence="4">Deoxyribodipyrimidine photo-lyase</fullName>
        <ecNumber evidence="3">4.1.99.3</ecNumber>
    </recommendedName>
    <alternativeName>
        <fullName evidence="11">DNA photolyase</fullName>
    </alternativeName>
</protein>
<dbReference type="GO" id="GO:0003677">
    <property type="term" value="F:DNA binding"/>
    <property type="evidence" value="ECO:0007669"/>
    <property type="project" value="UniProtKB-KW"/>
</dbReference>
<keyword evidence="10 14" id="KW-0456">Lyase</keyword>
<evidence type="ECO:0000259" key="13">
    <source>
        <dbReference type="PROSITE" id="PS51645"/>
    </source>
</evidence>
<comment type="similarity">
    <text evidence="2">Belongs to the DNA photolyase class-2 family.</text>
</comment>
<name>A0A381J589_9CLOT</name>
<dbReference type="InterPro" id="IPR006050">
    <property type="entry name" value="DNA_photolyase_N"/>
</dbReference>
<dbReference type="PANTHER" id="PTHR10211:SF0">
    <property type="entry name" value="DEOXYRIBODIPYRIMIDINE PHOTO-LYASE"/>
    <property type="match status" value="1"/>
</dbReference>
<evidence type="ECO:0000256" key="10">
    <source>
        <dbReference type="ARBA" id="ARBA00023239"/>
    </source>
</evidence>
<evidence type="ECO:0000256" key="8">
    <source>
        <dbReference type="ARBA" id="ARBA00023125"/>
    </source>
</evidence>
<evidence type="ECO:0000256" key="4">
    <source>
        <dbReference type="ARBA" id="ARBA00014046"/>
    </source>
</evidence>
<dbReference type="InterPro" id="IPR036134">
    <property type="entry name" value="Crypto/Photolyase_FAD-like_sf"/>
</dbReference>
<dbReference type="Proteomes" id="UP000254664">
    <property type="component" value="Unassembled WGS sequence"/>
</dbReference>
<dbReference type="PANTHER" id="PTHR10211">
    <property type="entry name" value="DEOXYRIBODIPYRIMIDINE PHOTOLYASE"/>
    <property type="match status" value="1"/>
</dbReference>
<dbReference type="OrthoDB" id="9772484at2"/>
<dbReference type="Gene3D" id="3.40.50.620">
    <property type="entry name" value="HUPs"/>
    <property type="match status" value="1"/>
</dbReference>
<accession>A0A381J589</accession>
<dbReference type="SUPFAM" id="SSF48173">
    <property type="entry name" value="Cryptochrome/photolyase FAD-binding domain"/>
    <property type="match status" value="1"/>
</dbReference>
<keyword evidence="7" id="KW-0274">FAD</keyword>
<dbReference type="EC" id="4.1.99.3" evidence="3"/>
<dbReference type="AlphaFoldDB" id="A0A381J589"/>
<dbReference type="InterPro" id="IPR014729">
    <property type="entry name" value="Rossmann-like_a/b/a_fold"/>
</dbReference>
<keyword evidence="5" id="KW-0285">Flavoprotein</keyword>
<evidence type="ECO:0000256" key="9">
    <source>
        <dbReference type="ARBA" id="ARBA00023204"/>
    </source>
</evidence>
<dbReference type="GO" id="GO:0003904">
    <property type="term" value="F:deoxyribodipyrimidine photo-lyase activity"/>
    <property type="evidence" value="ECO:0007669"/>
    <property type="project" value="UniProtKB-EC"/>
</dbReference>
<organism evidence="14 15">
    <name type="scientific">Clostridium putrefaciens</name>
    <dbReference type="NCBI Taxonomy" id="99675"/>
    <lineage>
        <taxon>Bacteria</taxon>
        <taxon>Bacillati</taxon>
        <taxon>Bacillota</taxon>
        <taxon>Clostridia</taxon>
        <taxon>Eubacteriales</taxon>
        <taxon>Clostridiaceae</taxon>
        <taxon>Clostridium</taxon>
    </lineage>
</organism>
<evidence type="ECO:0000313" key="15">
    <source>
        <dbReference type="Proteomes" id="UP000254664"/>
    </source>
</evidence>
<evidence type="ECO:0000313" key="14">
    <source>
        <dbReference type="EMBL" id="SUY46052.1"/>
    </source>
</evidence>